<sequence length="162" mass="18456">MRLTALFLLILFYCLPVFGQQPLPSKELPSHLRSRPQMSLTGIWTGELLQNEGGIADRFEFTMQLWQNGIFLHGTAHVQLGEIWAEMKLSGFELPNGSWKLTETEILRSQKPEDLSWCMKMYELRVGYTAEGMTLHGPWWGNSKFGPCVPGSVRLKVKKKSA</sequence>
<reference evidence="1 2" key="1">
    <citation type="submission" date="2019-08" db="EMBL/GenBank/DDBJ databases">
        <title>Lewinella sp. strain SSH13 Genome sequencing and assembly.</title>
        <authorList>
            <person name="Kim I."/>
        </authorList>
    </citation>
    <scope>NUCLEOTIDE SEQUENCE [LARGE SCALE GENOMIC DNA]</scope>
    <source>
        <strain evidence="1 2">SSH13</strain>
    </source>
</reference>
<organism evidence="1 2">
    <name type="scientific">Neolewinella aurantiaca</name>
    <dbReference type="NCBI Taxonomy" id="2602767"/>
    <lineage>
        <taxon>Bacteria</taxon>
        <taxon>Pseudomonadati</taxon>
        <taxon>Bacteroidota</taxon>
        <taxon>Saprospiria</taxon>
        <taxon>Saprospirales</taxon>
        <taxon>Lewinellaceae</taxon>
        <taxon>Neolewinella</taxon>
    </lineage>
</organism>
<evidence type="ECO:0000313" key="1">
    <source>
        <dbReference type="EMBL" id="TXF91516.1"/>
    </source>
</evidence>
<evidence type="ECO:0000313" key="2">
    <source>
        <dbReference type="Proteomes" id="UP000321907"/>
    </source>
</evidence>
<dbReference type="AlphaFoldDB" id="A0A5C7FJR2"/>
<accession>A0A5C7FJR2</accession>
<name>A0A5C7FJR2_9BACT</name>
<proteinExistence type="predicted"/>
<dbReference type="OrthoDB" id="639821at2"/>
<keyword evidence="2" id="KW-1185">Reference proteome</keyword>
<protein>
    <submittedName>
        <fullName evidence="1">Uncharacterized protein</fullName>
    </submittedName>
</protein>
<dbReference type="RefSeq" id="WP_147929056.1">
    <property type="nucleotide sequence ID" value="NZ_VOXD01000002.1"/>
</dbReference>
<dbReference type="EMBL" id="VOXD01000002">
    <property type="protein sequence ID" value="TXF91516.1"/>
    <property type="molecule type" value="Genomic_DNA"/>
</dbReference>
<dbReference type="Proteomes" id="UP000321907">
    <property type="component" value="Unassembled WGS sequence"/>
</dbReference>
<gene>
    <name evidence="1" type="ORF">FUA23_02130</name>
</gene>
<comment type="caution">
    <text evidence="1">The sequence shown here is derived from an EMBL/GenBank/DDBJ whole genome shotgun (WGS) entry which is preliminary data.</text>
</comment>